<dbReference type="AlphaFoldDB" id="A0A4Q9VE45"/>
<proteinExistence type="predicted"/>
<feature type="signal peptide" evidence="1">
    <location>
        <begin position="1"/>
        <end position="24"/>
    </location>
</feature>
<evidence type="ECO:0000256" key="1">
    <source>
        <dbReference type="SAM" id="SignalP"/>
    </source>
</evidence>
<comment type="caution">
    <text evidence="2">The sequence shown here is derived from an EMBL/GenBank/DDBJ whole genome shotgun (WGS) entry which is preliminary data.</text>
</comment>
<dbReference type="RefSeq" id="WP_131311589.1">
    <property type="nucleotide sequence ID" value="NZ_SJFN01000048.1"/>
</dbReference>
<evidence type="ECO:0000313" key="2">
    <source>
        <dbReference type="EMBL" id="TBW33002.1"/>
    </source>
</evidence>
<dbReference type="EMBL" id="SJFN01000048">
    <property type="protein sequence ID" value="TBW33002.1"/>
    <property type="molecule type" value="Genomic_DNA"/>
</dbReference>
<organism evidence="2 3">
    <name type="scientific">Siculibacillus lacustris</name>
    <dbReference type="NCBI Taxonomy" id="1549641"/>
    <lineage>
        <taxon>Bacteria</taxon>
        <taxon>Pseudomonadati</taxon>
        <taxon>Pseudomonadota</taxon>
        <taxon>Alphaproteobacteria</taxon>
        <taxon>Hyphomicrobiales</taxon>
        <taxon>Ancalomicrobiaceae</taxon>
        <taxon>Siculibacillus</taxon>
    </lineage>
</organism>
<accession>A0A4Q9VE45</accession>
<name>A0A4Q9VE45_9HYPH</name>
<dbReference type="Proteomes" id="UP000292781">
    <property type="component" value="Unassembled WGS sequence"/>
</dbReference>
<protein>
    <submittedName>
        <fullName evidence="2">Uncharacterized protein</fullName>
    </submittedName>
</protein>
<sequence>MQSGWIATVVGVVALLGCAATANAQGTTPDNQTVVRRVVNVVSGGEVRLDFVTSINEDCSPVLPIPTVRLSDAPLHGTFVAIVSREVV</sequence>
<keyword evidence="1" id="KW-0732">Signal</keyword>
<gene>
    <name evidence="2" type="ORF">EYW49_20985</name>
</gene>
<evidence type="ECO:0000313" key="3">
    <source>
        <dbReference type="Proteomes" id="UP000292781"/>
    </source>
</evidence>
<reference evidence="2 3" key="1">
    <citation type="submission" date="2019-02" db="EMBL/GenBank/DDBJ databases">
        <title>Siculibacillus lacustris gen. nov., sp. nov., a new rosette-forming bacterium isolated from a freshwater crater lake (Lake St. Ana, Romania).</title>
        <authorList>
            <person name="Felfoldi T."/>
            <person name="Marton Z."/>
            <person name="Szabo A."/>
            <person name="Mentes A."/>
            <person name="Boka K."/>
            <person name="Marialigeti K."/>
            <person name="Mathe I."/>
            <person name="Koncz M."/>
            <person name="Schumann P."/>
            <person name="Toth E."/>
        </authorList>
    </citation>
    <scope>NUCLEOTIDE SEQUENCE [LARGE SCALE GENOMIC DNA]</scope>
    <source>
        <strain evidence="2 3">SA-279</strain>
    </source>
</reference>
<feature type="chain" id="PRO_5020530291" evidence="1">
    <location>
        <begin position="25"/>
        <end position="88"/>
    </location>
</feature>
<keyword evidence="3" id="KW-1185">Reference proteome</keyword>